<protein>
    <submittedName>
        <fullName evidence="2">Aldo/keto reductase</fullName>
    </submittedName>
</protein>
<accession>A0ABN1JWQ4</accession>
<evidence type="ECO:0000259" key="1">
    <source>
        <dbReference type="Pfam" id="PF00248"/>
    </source>
</evidence>
<dbReference type="SUPFAM" id="SSF51430">
    <property type="entry name" value="NAD(P)-linked oxidoreductase"/>
    <property type="match status" value="1"/>
</dbReference>
<sequence>MNPVRTVSLPTGERVPALGLGTWKMGESTRAAALEVAAIRHAIALGYRLFDTAEMYGEGGAETVLGKALAEALRAGEVRREELTIVSKVYPHNASRKGVPAACDRSRQRLGLDVIDVYLLHWRGGVPLAETVDAFEAEKARGAIREWGVSNFDVHDLVELEGLPAASSADGLLRCATNQVCYALDERGPDFGLRAWHQARQMPLMAYCPLGQGSLAGSAALAEIAAARGATAAQIALAWTLRDGDVIAIPKAVRHAHLAENLAALHLMLTEAELAAIDAAFPPPTRKTPLAMV</sequence>
<dbReference type="Gene3D" id="3.20.20.100">
    <property type="entry name" value="NADP-dependent oxidoreductase domain"/>
    <property type="match status" value="1"/>
</dbReference>
<dbReference type="PIRSF" id="PIRSF000097">
    <property type="entry name" value="AKR"/>
    <property type="match status" value="1"/>
</dbReference>
<reference evidence="2 3" key="1">
    <citation type="journal article" date="2019" name="Int. J. Syst. Evol. Microbiol.">
        <title>The Global Catalogue of Microorganisms (GCM) 10K type strain sequencing project: providing services to taxonomists for standard genome sequencing and annotation.</title>
        <authorList>
            <consortium name="The Broad Institute Genomics Platform"/>
            <consortium name="The Broad Institute Genome Sequencing Center for Infectious Disease"/>
            <person name="Wu L."/>
            <person name="Ma J."/>
        </authorList>
    </citation>
    <scope>NUCLEOTIDE SEQUENCE [LARGE SCALE GENOMIC DNA]</scope>
    <source>
        <strain evidence="2 3">JCM 15503</strain>
    </source>
</reference>
<dbReference type="Pfam" id="PF00248">
    <property type="entry name" value="Aldo_ket_red"/>
    <property type="match status" value="1"/>
</dbReference>
<name>A0ABN1JWQ4_9BURK</name>
<dbReference type="InterPro" id="IPR023210">
    <property type="entry name" value="NADP_OxRdtase_dom"/>
</dbReference>
<keyword evidence="3" id="KW-1185">Reference proteome</keyword>
<gene>
    <name evidence="2" type="ORF">GCM10009107_17350</name>
</gene>
<feature type="domain" description="NADP-dependent oxidoreductase" evidence="1">
    <location>
        <begin position="18"/>
        <end position="280"/>
    </location>
</feature>
<dbReference type="PANTHER" id="PTHR43638:SF3">
    <property type="entry name" value="ALDEHYDE REDUCTASE"/>
    <property type="match status" value="1"/>
</dbReference>
<proteinExistence type="predicted"/>
<dbReference type="Proteomes" id="UP001500279">
    <property type="component" value="Unassembled WGS sequence"/>
</dbReference>
<dbReference type="InterPro" id="IPR036812">
    <property type="entry name" value="NAD(P)_OxRdtase_dom_sf"/>
</dbReference>
<dbReference type="PANTHER" id="PTHR43638">
    <property type="entry name" value="OXIDOREDUCTASE, ALDO/KETO REDUCTASE FAMILY PROTEIN"/>
    <property type="match status" value="1"/>
</dbReference>
<dbReference type="RefSeq" id="WP_231011284.1">
    <property type="nucleotide sequence ID" value="NZ_BAAAEW010000008.1"/>
</dbReference>
<comment type="caution">
    <text evidence="2">The sequence shown here is derived from an EMBL/GenBank/DDBJ whole genome shotgun (WGS) entry which is preliminary data.</text>
</comment>
<evidence type="ECO:0000313" key="2">
    <source>
        <dbReference type="EMBL" id="GAA0748182.1"/>
    </source>
</evidence>
<dbReference type="EMBL" id="BAAAEW010000008">
    <property type="protein sequence ID" value="GAA0748182.1"/>
    <property type="molecule type" value="Genomic_DNA"/>
</dbReference>
<dbReference type="PRINTS" id="PR00069">
    <property type="entry name" value="ALDKETRDTASE"/>
</dbReference>
<organism evidence="2 3">
    <name type="scientific">Ideonella azotifigens</name>
    <dbReference type="NCBI Taxonomy" id="513160"/>
    <lineage>
        <taxon>Bacteria</taxon>
        <taxon>Pseudomonadati</taxon>
        <taxon>Pseudomonadota</taxon>
        <taxon>Betaproteobacteria</taxon>
        <taxon>Burkholderiales</taxon>
        <taxon>Sphaerotilaceae</taxon>
        <taxon>Ideonella</taxon>
    </lineage>
</organism>
<evidence type="ECO:0000313" key="3">
    <source>
        <dbReference type="Proteomes" id="UP001500279"/>
    </source>
</evidence>
<dbReference type="InterPro" id="IPR020471">
    <property type="entry name" value="AKR"/>
</dbReference>